<proteinExistence type="predicted"/>
<comment type="caution">
    <text evidence="2">The sequence shown here is derived from an EMBL/GenBank/DDBJ whole genome shotgun (WGS) entry which is preliminary data.</text>
</comment>
<dbReference type="EMBL" id="BAAARV010000004">
    <property type="protein sequence ID" value="GAA2327041.1"/>
    <property type="molecule type" value="Genomic_DNA"/>
</dbReference>
<evidence type="ECO:0000259" key="1">
    <source>
        <dbReference type="Pfam" id="PF03435"/>
    </source>
</evidence>
<dbReference type="InterPro" id="IPR036291">
    <property type="entry name" value="NAD(P)-bd_dom_sf"/>
</dbReference>
<keyword evidence="3" id="KW-1185">Reference proteome</keyword>
<feature type="domain" description="Saccharopine dehydrogenase NADP binding" evidence="1">
    <location>
        <begin position="8"/>
        <end position="120"/>
    </location>
</feature>
<sequence length="336" mass="33808">MLSVGWMVYGANGYSGSLLARLAVTRGERPILAGRSEGPVAALADELGLSHRVGPPSAELLDGVDAVVNCAGPFAETAGPAVAACLAAGAHYLDITGELDVFGQMFGHDEAARAAGVTMITGAGFDVVPTDCLAALLAAELPGAVALELAFRAPGGLSRGTARTALGEMGGGAARRVGGKLVPTRYGSPSRIVPFPSGSHRVGATRWGDLVTAYHSTGIPDITVYMPLPPGTALAGAFRFGPLRTLARAMVRRGGPSAEVRASAGSEGWAEVRDAAGNTRSATFAGPNAYALTADASLRALQRVRAGETPPGVHTPSSALGAGFLGTLDGVTVAVA</sequence>
<evidence type="ECO:0000313" key="3">
    <source>
        <dbReference type="Proteomes" id="UP001501444"/>
    </source>
</evidence>
<dbReference type="PANTHER" id="PTHR43781">
    <property type="entry name" value="SACCHAROPINE DEHYDROGENASE"/>
    <property type="match status" value="1"/>
</dbReference>
<dbReference type="SUPFAM" id="SSF51735">
    <property type="entry name" value="NAD(P)-binding Rossmann-fold domains"/>
    <property type="match status" value="1"/>
</dbReference>
<protein>
    <submittedName>
        <fullName evidence="2">Trans-acting enoyl reductase family protein</fullName>
    </submittedName>
</protein>
<accession>A0ABP5SCD6</accession>
<gene>
    <name evidence="2" type="ORF">GCM10010170_002450</name>
</gene>
<dbReference type="PANTHER" id="PTHR43781:SF1">
    <property type="entry name" value="SACCHAROPINE DEHYDROGENASE"/>
    <property type="match status" value="1"/>
</dbReference>
<dbReference type="InterPro" id="IPR005097">
    <property type="entry name" value="Sacchrp_dh_NADP-bd"/>
</dbReference>
<reference evidence="3" key="1">
    <citation type="journal article" date="2019" name="Int. J. Syst. Evol. Microbiol.">
        <title>The Global Catalogue of Microorganisms (GCM) 10K type strain sequencing project: providing services to taxonomists for standard genome sequencing and annotation.</title>
        <authorList>
            <consortium name="The Broad Institute Genomics Platform"/>
            <consortium name="The Broad Institute Genome Sequencing Center for Infectious Disease"/>
            <person name="Wu L."/>
            <person name="Ma J."/>
        </authorList>
    </citation>
    <scope>NUCLEOTIDE SEQUENCE [LARGE SCALE GENOMIC DNA]</scope>
    <source>
        <strain evidence="3">JCM 3272</strain>
    </source>
</reference>
<evidence type="ECO:0000313" key="2">
    <source>
        <dbReference type="EMBL" id="GAA2327041.1"/>
    </source>
</evidence>
<dbReference type="Gene3D" id="3.40.50.720">
    <property type="entry name" value="NAD(P)-binding Rossmann-like Domain"/>
    <property type="match status" value="1"/>
</dbReference>
<name>A0ABP5SCD6_9ACTN</name>
<dbReference type="Proteomes" id="UP001501444">
    <property type="component" value="Unassembled WGS sequence"/>
</dbReference>
<dbReference type="Pfam" id="PF03435">
    <property type="entry name" value="Sacchrp_dh_NADP"/>
    <property type="match status" value="1"/>
</dbReference>
<organism evidence="2 3">
    <name type="scientific">Dactylosporangium salmoneum</name>
    <dbReference type="NCBI Taxonomy" id="53361"/>
    <lineage>
        <taxon>Bacteria</taxon>
        <taxon>Bacillati</taxon>
        <taxon>Actinomycetota</taxon>
        <taxon>Actinomycetes</taxon>
        <taxon>Micromonosporales</taxon>
        <taxon>Micromonosporaceae</taxon>
        <taxon>Dactylosporangium</taxon>
    </lineage>
</organism>